<dbReference type="InterPro" id="IPR014001">
    <property type="entry name" value="Helicase_ATP-bd"/>
</dbReference>
<dbReference type="SUPFAM" id="SSF52540">
    <property type="entry name" value="P-loop containing nucleoside triphosphate hydrolases"/>
    <property type="match status" value="2"/>
</dbReference>
<evidence type="ECO:0000256" key="1">
    <source>
        <dbReference type="ARBA" id="ARBA00012552"/>
    </source>
</evidence>
<dbReference type="PROSITE" id="PS51195">
    <property type="entry name" value="Q_MOTIF"/>
    <property type="match status" value="1"/>
</dbReference>
<reference evidence="14" key="1">
    <citation type="submission" date="2025-05" db="UniProtKB">
        <authorList>
            <consortium name="RefSeq"/>
        </authorList>
    </citation>
    <scope>NUCLEOTIDE SEQUENCE [LARGE SCALE GENOMIC DNA]</scope>
</reference>
<dbReference type="RefSeq" id="XP_065646742.1">
    <property type="nucleotide sequence ID" value="XM_065790670.1"/>
</dbReference>
<dbReference type="InterPro" id="IPR014014">
    <property type="entry name" value="RNA_helicase_DEAD_Q_motif"/>
</dbReference>
<dbReference type="Pfam" id="PF00270">
    <property type="entry name" value="DEAD"/>
    <property type="match status" value="1"/>
</dbReference>
<dbReference type="InterPro" id="IPR050079">
    <property type="entry name" value="DEAD_box_RNA_helicase"/>
</dbReference>
<dbReference type="InterPro" id="IPR001650">
    <property type="entry name" value="Helicase_C-like"/>
</dbReference>
<dbReference type="GeneID" id="100212843"/>
<evidence type="ECO:0000256" key="8">
    <source>
        <dbReference type="ARBA" id="ARBA00047984"/>
    </source>
</evidence>
<evidence type="ECO:0000256" key="3">
    <source>
        <dbReference type="ARBA" id="ARBA00022801"/>
    </source>
</evidence>
<evidence type="ECO:0000256" key="4">
    <source>
        <dbReference type="ARBA" id="ARBA00022806"/>
    </source>
</evidence>
<protein>
    <recommendedName>
        <fullName evidence="1">RNA helicase</fullName>
        <ecNumber evidence="1">3.6.4.13</ecNumber>
    </recommendedName>
</protein>
<evidence type="ECO:0000313" key="15">
    <source>
        <dbReference type="RefSeq" id="XP_065646742.1"/>
    </source>
</evidence>
<evidence type="ECO:0000256" key="6">
    <source>
        <dbReference type="ARBA" id="ARBA00022884"/>
    </source>
</evidence>
<dbReference type="CDD" id="cd18787">
    <property type="entry name" value="SF2_C_DEAD"/>
    <property type="match status" value="1"/>
</dbReference>
<dbReference type="PROSITE" id="PS51194">
    <property type="entry name" value="HELICASE_CTER"/>
    <property type="match status" value="1"/>
</dbReference>
<evidence type="ECO:0000256" key="5">
    <source>
        <dbReference type="ARBA" id="ARBA00022840"/>
    </source>
</evidence>
<feature type="domain" description="Helicase ATP-binding" evidence="11">
    <location>
        <begin position="34"/>
        <end position="209"/>
    </location>
</feature>
<feature type="short sequence motif" description="Q motif" evidence="9">
    <location>
        <begin position="3"/>
        <end position="31"/>
    </location>
</feature>
<dbReference type="EC" id="3.6.4.13" evidence="1"/>
<dbReference type="SMART" id="SM00490">
    <property type="entry name" value="HELICc"/>
    <property type="match status" value="1"/>
</dbReference>
<reference evidence="15" key="2">
    <citation type="submission" date="2025-08" db="UniProtKB">
        <authorList>
            <consortium name="RefSeq"/>
        </authorList>
    </citation>
    <scope>IDENTIFICATION</scope>
</reference>
<dbReference type="Gene3D" id="3.40.50.300">
    <property type="entry name" value="P-loop containing nucleotide triphosphate hydrolases"/>
    <property type="match status" value="2"/>
</dbReference>
<keyword evidence="6" id="KW-0694">RNA-binding</keyword>
<keyword evidence="14" id="KW-1185">Reference proteome</keyword>
<name>A0ABM4BCR6_HYDVU</name>
<gene>
    <name evidence="15" type="primary">LOC100212843</name>
</gene>
<comment type="similarity">
    <text evidence="7">Belongs to the DEAD box helicase family. DDX56/DBP9 subfamily.</text>
</comment>
<proteinExistence type="inferred from homology"/>
<dbReference type="Pfam" id="PF00271">
    <property type="entry name" value="Helicase_C"/>
    <property type="match status" value="1"/>
</dbReference>
<feature type="compositionally biased region" description="Basic and acidic residues" evidence="10">
    <location>
        <begin position="525"/>
        <end position="534"/>
    </location>
</feature>
<dbReference type="InterPro" id="IPR011545">
    <property type="entry name" value="DEAD/DEAH_box_helicase_dom"/>
</dbReference>
<feature type="region of interest" description="Disordered" evidence="10">
    <location>
        <begin position="505"/>
        <end position="534"/>
    </location>
</feature>
<dbReference type="PANTHER" id="PTHR47959">
    <property type="entry name" value="ATP-DEPENDENT RNA HELICASE RHLE-RELATED"/>
    <property type="match status" value="1"/>
</dbReference>
<evidence type="ECO:0000259" key="12">
    <source>
        <dbReference type="PROSITE" id="PS51194"/>
    </source>
</evidence>
<organism evidence="14 15">
    <name type="scientific">Hydra vulgaris</name>
    <name type="common">Hydra</name>
    <name type="synonym">Hydra attenuata</name>
    <dbReference type="NCBI Taxonomy" id="6087"/>
    <lineage>
        <taxon>Eukaryota</taxon>
        <taxon>Metazoa</taxon>
        <taxon>Cnidaria</taxon>
        <taxon>Hydrozoa</taxon>
        <taxon>Hydroidolina</taxon>
        <taxon>Anthoathecata</taxon>
        <taxon>Aplanulata</taxon>
        <taxon>Hydridae</taxon>
        <taxon>Hydra</taxon>
    </lineage>
</organism>
<sequence>MISNFTDFDIDDRLVKAISKLGWAAPSEIQKRAIPPALEGKDIIIRAKTGSGKTAAYLIPLIQKILKNKESNKPKTISVVLVPSKELCKQSYRNALDLTSYCSKLVSVVDLGNSTVQSSSSLISTADILISTPSKILAHINNKTINLKDFLDYLILDEADMMFSYGYEQDLKTITTLLPKIYQALLVSATISEDIKCLEALVLNKPVILKLEESHLPEKDKLNQFVIKCESSDKYLLIYALFKLNLVQGKTLIFVNSIDRCYRLKLFLEQFYIRTCVLNSELPQSSRIHIVDEFNRGVYDIVIATDEAVVINTNLSNINQNKEKTKKKKKAMKIKKDYAVARGIDFQDVDNVLNFDFPETGDAYIHRVGRTARGNNHGTALSFVASSEDQRHLMMVEEKLKTDIIAKENILKPYNFKIEEIEGLRYRVNDVISSVTRIKVKDARFKEIKSEILHSNKLKMYFEENPKDLRVLRHDKILKPTDQQPHMKDVPEYLVPSSLRHIMVKSKRKRKQSNIQHEKIKKKKTDPLKTFKYK</sequence>
<dbReference type="Proteomes" id="UP001652625">
    <property type="component" value="Chromosome 02"/>
</dbReference>
<evidence type="ECO:0000256" key="10">
    <source>
        <dbReference type="SAM" id="MobiDB-lite"/>
    </source>
</evidence>
<evidence type="ECO:0000259" key="13">
    <source>
        <dbReference type="PROSITE" id="PS51195"/>
    </source>
</evidence>
<comment type="catalytic activity">
    <reaction evidence="8">
        <text>ATP + H2O = ADP + phosphate + H(+)</text>
        <dbReference type="Rhea" id="RHEA:13065"/>
        <dbReference type="ChEBI" id="CHEBI:15377"/>
        <dbReference type="ChEBI" id="CHEBI:15378"/>
        <dbReference type="ChEBI" id="CHEBI:30616"/>
        <dbReference type="ChEBI" id="CHEBI:43474"/>
        <dbReference type="ChEBI" id="CHEBI:456216"/>
        <dbReference type="EC" id="3.6.4.13"/>
    </reaction>
</comment>
<evidence type="ECO:0000259" key="11">
    <source>
        <dbReference type="PROSITE" id="PS51192"/>
    </source>
</evidence>
<dbReference type="GO" id="GO:0004386">
    <property type="term" value="F:helicase activity"/>
    <property type="evidence" value="ECO:0007669"/>
    <property type="project" value="UniProtKB-KW"/>
</dbReference>
<dbReference type="InterPro" id="IPR027417">
    <property type="entry name" value="P-loop_NTPase"/>
</dbReference>
<dbReference type="SMART" id="SM00487">
    <property type="entry name" value="DEXDc"/>
    <property type="match status" value="1"/>
</dbReference>
<dbReference type="CDD" id="cd17961">
    <property type="entry name" value="DEADc_DDX56"/>
    <property type="match status" value="1"/>
</dbReference>
<evidence type="ECO:0000313" key="14">
    <source>
        <dbReference type="Proteomes" id="UP001652625"/>
    </source>
</evidence>
<keyword evidence="5" id="KW-0067">ATP-binding</keyword>
<dbReference type="PANTHER" id="PTHR47959:SF21">
    <property type="entry name" value="DEAD-BOX HELICASE 56"/>
    <property type="match status" value="1"/>
</dbReference>
<feature type="domain" description="Helicase C-terminal" evidence="12">
    <location>
        <begin position="221"/>
        <end position="422"/>
    </location>
</feature>
<dbReference type="PROSITE" id="PS51192">
    <property type="entry name" value="HELICASE_ATP_BIND_1"/>
    <property type="match status" value="1"/>
</dbReference>
<keyword evidence="2" id="KW-0547">Nucleotide-binding</keyword>
<evidence type="ECO:0000256" key="9">
    <source>
        <dbReference type="PROSITE-ProRule" id="PRU00552"/>
    </source>
</evidence>
<feature type="domain" description="DEAD-box RNA helicase Q" evidence="13">
    <location>
        <begin position="3"/>
        <end position="31"/>
    </location>
</feature>
<keyword evidence="3" id="KW-0378">Hydrolase</keyword>
<keyword evidence="4 15" id="KW-0347">Helicase</keyword>
<evidence type="ECO:0000256" key="7">
    <source>
        <dbReference type="ARBA" id="ARBA00038041"/>
    </source>
</evidence>
<accession>A0ABM4BCR6</accession>
<evidence type="ECO:0000256" key="2">
    <source>
        <dbReference type="ARBA" id="ARBA00022741"/>
    </source>
</evidence>